<accession>A0A0N5BU74</accession>
<keyword evidence="3" id="KW-0378">Hydrolase</keyword>
<name>A0A0N5BU74_STREA</name>
<feature type="domain" description="Peptidase M12A" evidence="7">
    <location>
        <begin position="123"/>
        <end position="220"/>
    </location>
</feature>
<evidence type="ECO:0000256" key="1">
    <source>
        <dbReference type="ARBA" id="ARBA00022670"/>
    </source>
</evidence>
<feature type="signal peptide" evidence="6">
    <location>
        <begin position="1"/>
        <end position="21"/>
    </location>
</feature>
<dbReference type="GO" id="GO:0046872">
    <property type="term" value="F:metal ion binding"/>
    <property type="evidence" value="ECO:0007669"/>
    <property type="project" value="UniProtKB-KW"/>
</dbReference>
<evidence type="ECO:0000256" key="3">
    <source>
        <dbReference type="ARBA" id="ARBA00022801"/>
    </source>
</evidence>
<dbReference type="InterPro" id="IPR024079">
    <property type="entry name" value="MetalloPept_cat_dom_sf"/>
</dbReference>
<dbReference type="SUPFAM" id="SSF55486">
    <property type="entry name" value="Metalloproteases ('zincins'), catalytic domain"/>
    <property type="match status" value="1"/>
</dbReference>
<evidence type="ECO:0000256" key="5">
    <source>
        <dbReference type="ARBA" id="ARBA00023049"/>
    </source>
</evidence>
<proteinExistence type="predicted"/>
<evidence type="ECO:0000256" key="4">
    <source>
        <dbReference type="ARBA" id="ARBA00022833"/>
    </source>
</evidence>
<keyword evidence="5" id="KW-0482">Metalloprotease</keyword>
<dbReference type="PANTHER" id="PTHR10127">
    <property type="entry name" value="DISCOIDIN, CUB, EGF, LAMININ , AND ZINC METALLOPROTEASE DOMAIN CONTAINING"/>
    <property type="match status" value="1"/>
</dbReference>
<reference evidence="9" key="1">
    <citation type="submission" date="2017-02" db="UniProtKB">
        <authorList>
            <consortium name="WormBaseParasite"/>
        </authorList>
    </citation>
    <scope>IDENTIFICATION</scope>
</reference>
<organism evidence="8 9">
    <name type="scientific">Strongyloides papillosus</name>
    <name type="common">Intestinal threadworm</name>
    <dbReference type="NCBI Taxonomy" id="174720"/>
    <lineage>
        <taxon>Eukaryota</taxon>
        <taxon>Metazoa</taxon>
        <taxon>Ecdysozoa</taxon>
        <taxon>Nematoda</taxon>
        <taxon>Chromadorea</taxon>
        <taxon>Rhabditida</taxon>
        <taxon>Tylenchina</taxon>
        <taxon>Panagrolaimomorpha</taxon>
        <taxon>Strongyloidoidea</taxon>
        <taxon>Strongyloididae</taxon>
        <taxon>Strongyloides</taxon>
    </lineage>
</organism>
<dbReference type="Pfam" id="PF01400">
    <property type="entry name" value="Astacin"/>
    <property type="match status" value="1"/>
</dbReference>
<feature type="chain" id="PRO_5005894857" evidence="6">
    <location>
        <begin position="22"/>
        <end position="385"/>
    </location>
</feature>
<dbReference type="PANTHER" id="PTHR10127:SF780">
    <property type="entry name" value="METALLOENDOPEPTIDASE"/>
    <property type="match status" value="1"/>
</dbReference>
<dbReference type="Proteomes" id="UP000046392">
    <property type="component" value="Unplaced"/>
</dbReference>
<dbReference type="WBParaSite" id="SPAL_0000939400.1">
    <property type="protein sequence ID" value="SPAL_0000939400.1"/>
    <property type="gene ID" value="SPAL_0000939400"/>
</dbReference>
<evidence type="ECO:0000256" key="2">
    <source>
        <dbReference type="ARBA" id="ARBA00022723"/>
    </source>
</evidence>
<dbReference type="InterPro" id="IPR001506">
    <property type="entry name" value="Peptidase_M12A"/>
</dbReference>
<evidence type="ECO:0000256" key="6">
    <source>
        <dbReference type="SAM" id="SignalP"/>
    </source>
</evidence>
<keyword evidence="1" id="KW-0645">Protease</keyword>
<dbReference type="Gene3D" id="3.40.390.10">
    <property type="entry name" value="Collagenase (Catalytic Domain)"/>
    <property type="match status" value="1"/>
</dbReference>
<dbReference type="CDD" id="cd00054">
    <property type="entry name" value="EGF_CA"/>
    <property type="match status" value="1"/>
</dbReference>
<evidence type="ECO:0000313" key="8">
    <source>
        <dbReference type="Proteomes" id="UP000046392"/>
    </source>
</evidence>
<dbReference type="GO" id="GO:0004222">
    <property type="term" value="F:metalloendopeptidase activity"/>
    <property type="evidence" value="ECO:0007669"/>
    <property type="project" value="InterPro"/>
</dbReference>
<protein>
    <submittedName>
        <fullName evidence="9">Astacin domain-containing protein</fullName>
    </submittedName>
</protein>
<keyword evidence="6" id="KW-0732">Signal</keyword>
<keyword evidence="4" id="KW-0862">Zinc</keyword>
<evidence type="ECO:0000313" key="9">
    <source>
        <dbReference type="WBParaSite" id="SPAL_0000939400.1"/>
    </source>
</evidence>
<evidence type="ECO:0000259" key="7">
    <source>
        <dbReference type="Pfam" id="PF01400"/>
    </source>
</evidence>
<dbReference type="AlphaFoldDB" id="A0A0N5BU74"/>
<keyword evidence="8" id="KW-1185">Reference proteome</keyword>
<keyword evidence="2" id="KW-0479">Metal-binding</keyword>
<sequence>MFLPIIKRVLFFLVIILSSSKQLVYYPSYPKYPEMIEYYVNCTDSGNLISSVFTSFNYPTSCLLFNRVYEPIQNKVGINFYEHGDETYVTLSNSTKMPTNVYFNKSIFLYSSNAFKKVALGVGLALGLIPEVERIDRDDNIEIYLDKISENYKKYYNKTRITNTSTDFDFTSTMLYDFHFGAEKGENAFKSKLYPYYEDMLKNIIVTISYNDKRRVNEIYCYNECKDKPPCENGGYYDKDCLNCNCPLEFKGATCNETFEKGCNSEEEKTYIVKPESGIEDLKLEHTKGNCIFLIKSDNNNSKIIIEIEKMNFSITAKPIKNPFIEIRYRNDKGTKGLVFYQNVSNITLPSLSEKVYIITNDDLGSFDLSIRYHANTTETKEIFV</sequence>
<dbReference type="GO" id="GO:0006508">
    <property type="term" value="P:proteolysis"/>
    <property type="evidence" value="ECO:0007669"/>
    <property type="project" value="UniProtKB-KW"/>
</dbReference>